<dbReference type="EMBL" id="CYKH01000152">
    <property type="protein sequence ID" value="CUE73470.1"/>
    <property type="molecule type" value="Genomic_DNA"/>
</dbReference>
<accession>A0A0S4IIX4</accession>
<gene>
    <name evidence="2" type="ORF">BSAL_55215</name>
</gene>
<evidence type="ECO:0000313" key="3">
    <source>
        <dbReference type="Proteomes" id="UP000051952"/>
    </source>
</evidence>
<dbReference type="Proteomes" id="UP000051952">
    <property type="component" value="Unassembled WGS sequence"/>
</dbReference>
<organism evidence="2 3">
    <name type="scientific">Bodo saltans</name>
    <name type="common">Flagellated protozoan</name>
    <dbReference type="NCBI Taxonomy" id="75058"/>
    <lineage>
        <taxon>Eukaryota</taxon>
        <taxon>Discoba</taxon>
        <taxon>Euglenozoa</taxon>
        <taxon>Kinetoplastea</taxon>
        <taxon>Metakinetoplastina</taxon>
        <taxon>Eubodonida</taxon>
        <taxon>Bodonidae</taxon>
        <taxon>Bodo</taxon>
    </lineage>
</organism>
<protein>
    <submittedName>
        <fullName evidence="2">Uncharacterized protein</fullName>
    </submittedName>
</protein>
<dbReference type="AlphaFoldDB" id="A0A0S4IIX4"/>
<keyword evidence="3" id="KW-1185">Reference proteome</keyword>
<evidence type="ECO:0000256" key="1">
    <source>
        <dbReference type="SAM" id="Coils"/>
    </source>
</evidence>
<dbReference type="VEuPathDB" id="TriTrypDB:BSAL_55215"/>
<proteinExistence type="predicted"/>
<keyword evidence="1" id="KW-0175">Coiled coil</keyword>
<reference evidence="3" key="1">
    <citation type="submission" date="2015-09" db="EMBL/GenBank/DDBJ databases">
        <authorList>
            <consortium name="Pathogen Informatics"/>
        </authorList>
    </citation>
    <scope>NUCLEOTIDE SEQUENCE [LARGE SCALE GENOMIC DNA]</scope>
    <source>
        <strain evidence="3">Lake Konstanz</strain>
    </source>
</reference>
<feature type="coiled-coil region" evidence="1">
    <location>
        <begin position="78"/>
        <end position="105"/>
    </location>
</feature>
<sequence>MGHLPATVVDAGGKEHTLRYVRILVTANPVEECHLTPLPKDSDEQVERIDLLGRANAAFVESDAAMFDSLSASAGKWVDETRAKCDEATKKYEEANMRYQNAENLDKNPAAPLENEHLMAGERARELLSQLGVESSNGAMKRRQDHPVVSNGRAICVEHRFYS</sequence>
<name>A0A0S4IIX4_BODSA</name>
<evidence type="ECO:0000313" key="2">
    <source>
        <dbReference type="EMBL" id="CUE73470.1"/>
    </source>
</evidence>